<dbReference type="KEGG" id="dpx:DAPPUDRAFT_262138"/>
<dbReference type="PhylomeDB" id="E9HMF7"/>
<dbReference type="AlphaFoldDB" id="E9HMF7"/>
<evidence type="ECO:0000313" key="1">
    <source>
        <dbReference type="EMBL" id="EFX67082.1"/>
    </source>
</evidence>
<dbReference type="Proteomes" id="UP000000305">
    <property type="component" value="Unassembled WGS sequence"/>
</dbReference>
<evidence type="ECO:0000313" key="2">
    <source>
        <dbReference type="Proteomes" id="UP000000305"/>
    </source>
</evidence>
<gene>
    <name evidence="1" type="ORF">DAPPUDRAFT_262138</name>
</gene>
<dbReference type="EMBL" id="GL732686">
    <property type="protein sequence ID" value="EFX67082.1"/>
    <property type="molecule type" value="Genomic_DNA"/>
</dbReference>
<organism evidence="1 2">
    <name type="scientific">Daphnia pulex</name>
    <name type="common">Water flea</name>
    <dbReference type="NCBI Taxonomy" id="6669"/>
    <lineage>
        <taxon>Eukaryota</taxon>
        <taxon>Metazoa</taxon>
        <taxon>Ecdysozoa</taxon>
        <taxon>Arthropoda</taxon>
        <taxon>Crustacea</taxon>
        <taxon>Branchiopoda</taxon>
        <taxon>Diplostraca</taxon>
        <taxon>Cladocera</taxon>
        <taxon>Anomopoda</taxon>
        <taxon>Daphniidae</taxon>
        <taxon>Daphnia</taxon>
    </lineage>
</organism>
<protein>
    <submittedName>
        <fullName evidence="1">Uncharacterized protein</fullName>
    </submittedName>
</protein>
<sequence length="71" mass="8165">MLLSFNKWKCEVDQDLGFFRNRALARLRIGFLHFKGAGFIVQTAKKEESSYALMYFEPGSQHTVPVLLRGV</sequence>
<proteinExistence type="predicted"/>
<reference evidence="1 2" key="1">
    <citation type="journal article" date="2011" name="Science">
        <title>The ecoresponsive genome of Daphnia pulex.</title>
        <authorList>
            <person name="Colbourne J.K."/>
            <person name="Pfrender M.E."/>
            <person name="Gilbert D."/>
            <person name="Thomas W.K."/>
            <person name="Tucker A."/>
            <person name="Oakley T.H."/>
            <person name="Tokishita S."/>
            <person name="Aerts A."/>
            <person name="Arnold G.J."/>
            <person name="Basu M.K."/>
            <person name="Bauer D.J."/>
            <person name="Caceres C.E."/>
            <person name="Carmel L."/>
            <person name="Casola C."/>
            <person name="Choi J.H."/>
            <person name="Detter J.C."/>
            <person name="Dong Q."/>
            <person name="Dusheyko S."/>
            <person name="Eads B.D."/>
            <person name="Frohlich T."/>
            <person name="Geiler-Samerotte K.A."/>
            <person name="Gerlach D."/>
            <person name="Hatcher P."/>
            <person name="Jogdeo S."/>
            <person name="Krijgsveld J."/>
            <person name="Kriventseva E.V."/>
            <person name="Kultz D."/>
            <person name="Laforsch C."/>
            <person name="Lindquist E."/>
            <person name="Lopez J."/>
            <person name="Manak J.R."/>
            <person name="Muller J."/>
            <person name="Pangilinan J."/>
            <person name="Patwardhan R.P."/>
            <person name="Pitluck S."/>
            <person name="Pritham E.J."/>
            <person name="Rechtsteiner A."/>
            <person name="Rho M."/>
            <person name="Rogozin I.B."/>
            <person name="Sakarya O."/>
            <person name="Salamov A."/>
            <person name="Schaack S."/>
            <person name="Shapiro H."/>
            <person name="Shiga Y."/>
            <person name="Skalitzky C."/>
            <person name="Smith Z."/>
            <person name="Souvorov A."/>
            <person name="Sung W."/>
            <person name="Tang Z."/>
            <person name="Tsuchiya D."/>
            <person name="Tu H."/>
            <person name="Vos H."/>
            <person name="Wang M."/>
            <person name="Wolf Y.I."/>
            <person name="Yamagata H."/>
            <person name="Yamada T."/>
            <person name="Ye Y."/>
            <person name="Shaw J.R."/>
            <person name="Andrews J."/>
            <person name="Crease T.J."/>
            <person name="Tang H."/>
            <person name="Lucas S.M."/>
            <person name="Robertson H.M."/>
            <person name="Bork P."/>
            <person name="Koonin E.V."/>
            <person name="Zdobnov E.M."/>
            <person name="Grigoriev I.V."/>
            <person name="Lynch M."/>
            <person name="Boore J.L."/>
        </authorList>
    </citation>
    <scope>NUCLEOTIDE SEQUENCE [LARGE SCALE GENOMIC DNA]</scope>
</reference>
<keyword evidence="2" id="KW-1185">Reference proteome</keyword>
<accession>E9HMF7</accession>
<dbReference type="HOGENOM" id="CLU_2906311_0_0_1"/>
<name>E9HMF7_DAPPU</name>
<dbReference type="InParanoid" id="E9HMF7"/>